<reference evidence="1 2" key="1">
    <citation type="submission" date="2016-10" db="EMBL/GenBank/DDBJ databases">
        <authorList>
            <person name="de Groot N.N."/>
        </authorList>
    </citation>
    <scope>NUCLEOTIDE SEQUENCE [LARGE SCALE GENOMIC DNA]</scope>
    <source>
        <strain evidence="1 2">DSM 18438</strain>
    </source>
</reference>
<evidence type="ECO:0000313" key="2">
    <source>
        <dbReference type="Proteomes" id="UP000199058"/>
    </source>
</evidence>
<evidence type="ECO:0000313" key="1">
    <source>
        <dbReference type="EMBL" id="SFC19977.1"/>
    </source>
</evidence>
<dbReference type="STRING" id="1122252.SAMN05660443_1856"/>
<proteinExistence type="predicted"/>
<evidence type="ECO:0008006" key="3">
    <source>
        <dbReference type="Google" id="ProtNLM"/>
    </source>
</evidence>
<name>A0A1I1H7I8_9GAMM</name>
<keyword evidence="2" id="KW-1185">Reference proteome</keyword>
<organism evidence="1 2">
    <name type="scientific">Marinospirillum celere</name>
    <dbReference type="NCBI Taxonomy" id="1122252"/>
    <lineage>
        <taxon>Bacteria</taxon>
        <taxon>Pseudomonadati</taxon>
        <taxon>Pseudomonadota</taxon>
        <taxon>Gammaproteobacteria</taxon>
        <taxon>Oceanospirillales</taxon>
        <taxon>Oceanospirillaceae</taxon>
        <taxon>Marinospirillum</taxon>
    </lineage>
</organism>
<dbReference type="AlphaFoldDB" id="A0A1I1H7I8"/>
<dbReference type="RefSeq" id="WP_091962428.1">
    <property type="nucleotide sequence ID" value="NZ_FOLH01000003.1"/>
</dbReference>
<sequence length="127" mass="13900">MKLNRNLNTWLLLFALAVMVNRVLTPFSVPALVVHEDGYIEICAWHGGTSRVLLDAEGNQVESEQPFSYCPECTSPTAASLPDLDLASDLPPPTQRPPEFQLHQHLAVFTTRPPPSRAPPCASVLIG</sequence>
<protein>
    <recommendedName>
        <fullName evidence="3">DUF2946 domain-containing protein</fullName>
    </recommendedName>
</protein>
<accession>A0A1I1H7I8</accession>
<dbReference type="EMBL" id="FOLH01000003">
    <property type="protein sequence ID" value="SFC19977.1"/>
    <property type="molecule type" value="Genomic_DNA"/>
</dbReference>
<dbReference type="OrthoDB" id="6121234at2"/>
<dbReference type="Proteomes" id="UP000199058">
    <property type="component" value="Unassembled WGS sequence"/>
</dbReference>
<gene>
    <name evidence="1" type="ORF">SAMN05660443_1856</name>
</gene>